<accession>A0A511JBQ6</accession>
<dbReference type="RefSeq" id="WP_146843031.1">
    <property type="nucleotide sequence ID" value="NZ_BJWG01000008.1"/>
</dbReference>
<gene>
    <name evidence="1" type="ORF">CCO02nite_20520</name>
</gene>
<name>A0A511JBQ6_9CELL</name>
<keyword evidence="2" id="KW-1185">Reference proteome</keyword>
<comment type="caution">
    <text evidence="1">The sequence shown here is derived from an EMBL/GenBank/DDBJ whole genome shotgun (WGS) entry which is preliminary data.</text>
</comment>
<reference evidence="1 2" key="1">
    <citation type="submission" date="2019-07" db="EMBL/GenBank/DDBJ databases">
        <title>Whole genome shotgun sequence of Cellulomonas composti NBRC 100758.</title>
        <authorList>
            <person name="Hosoyama A."/>
            <person name="Uohara A."/>
            <person name="Ohji S."/>
            <person name="Ichikawa N."/>
        </authorList>
    </citation>
    <scope>NUCLEOTIDE SEQUENCE [LARGE SCALE GENOMIC DNA]</scope>
    <source>
        <strain evidence="1 2">NBRC 100758</strain>
    </source>
</reference>
<dbReference type="EMBL" id="BJWG01000008">
    <property type="protein sequence ID" value="GEL95394.1"/>
    <property type="molecule type" value="Genomic_DNA"/>
</dbReference>
<dbReference type="AlphaFoldDB" id="A0A511JBQ6"/>
<evidence type="ECO:0000313" key="1">
    <source>
        <dbReference type="EMBL" id="GEL95394.1"/>
    </source>
</evidence>
<evidence type="ECO:0000313" key="2">
    <source>
        <dbReference type="Proteomes" id="UP000321720"/>
    </source>
</evidence>
<organism evidence="1 2">
    <name type="scientific">Cellulomonas composti</name>
    <dbReference type="NCBI Taxonomy" id="266130"/>
    <lineage>
        <taxon>Bacteria</taxon>
        <taxon>Bacillati</taxon>
        <taxon>Actinomycetota</taxon>
        <taxon>Actinomycetes</taxon>
        <taxon>Micrococcales</taxon>
        <taxon>Cellulomonadaceae</taxon>
        <taxon>Cellulomonas</taxon>
    </lineage>
</organism>
<protein>
    <submittedName>
        <fullName evidence="1">Uncharacterized protein</fullName>
    </submittedName>
</protein>
<dbReference type="Proteomes" id="UP000321720">
    <property type="component" value="Unassembled WGS sequence"/>
</dbReference>
<proteinExistence type="predicted"/>
<sequence>MGEDTITRLVIVASTTVAAAMDNVRACEQVVVSAAERLTVEPGADSTADLFDAVAGLHEARRGLRAARSAQRIAQDLASLDDVRPCGHRDEDACEACVPSLVALAVTHDPTRCRSASDCTCSCTPCMRDHEGALP</sequence>